<dbReference type="InParanoid" id="B0DNI8"/>
<dbReference type="GeneID" id="6081138"/>
<dbReference type="RefSeq" id="XP_001885515.1">
    <property type="nucleotide sequence ID" value="XM_001885480.1"/>
</dbReference>
<dbReference type="HOGENOM" id="CLU_1886120_0_0_1"/>
<evidence type="ECO:0000313" key="2">
    <source>
        <dbReference type="EMBL" id="EDR03947.1"/>
    </source>
</evidence>
<gene>
    <name evidence="2" type="ORF">LACBIDRAFT_331119</name>
</gene>
<feature type="compositionally biased region" description="Low complexity" evidence="1">
    <location>
        <begin position="107"/>
        <end position="127"/>
    </location>
</feature>
<dbReference type="EMBL" id="DS547121">
    <property type="protein sequence ID" value="EDR03947.1"/>
    <property type="molecule type" value="Genomic_DNA"/>
</dbReference>
<feature type="region of interest" description="Disordered" evidence="1">
    <location>
        <begin position="49"/>
        <end position="135"/>
    </location>
</feature>
<evidence type="ECO:0000313" key="3">
    <source>
        <dbReference type="Proteomes" id="UP000001194"/>
    </source>
</evidence>
<proteinExistence type="predicted"/>
<organism evidence="3">
    <name type="scientific">Laccaria bicolor (strain S238N-H82 / ATCC MYA-4686)</name>
    <name type="common">Bicoloured deceiver</name>
    <name type="synonym">Laccaria laccata var. bicolor</name>
    <dbReference type="NCBI Taxonomy" id="486041"/>
    <lineage>
        <taxon>Eukaryota</taxon>
        <taxon>Fungi</taxon>
        <taxon>Dikarya</taxon>
        <taxon>Basidiomycota</taxon>
        <taxon>Agaricomycotina</taxon>
        <taxon>Agaricomycetes</taxon>
        <taxon>Agaricomycetidae</taxon>
        <taxon>Agaricales</taxon>
        <taxon>Agaricineae</taxon>
        <taxon>Hydnangiaceae</taxon>
        <taxon>Laccaria</taxon>
    </lineage>
</organism>
<reference evidence="2 3" key="1">
    <citation type="journal article" date="2008" name="Nature">
        <title>The genome of Laccaria bicolor provides insights into mycorrhizal symbiosis.</title>
        <authorList>
            <person name="Martin F."/>
            <person name="Aerts A."/>
            <person name="Ahren D."/>
            <person name="Brun A."/>
            <person name="Danchin E.G.J."/>
            <person name="Duchaussoy F."/>
            <person name="Gibon J."/>
            <person name="Kohler A."/>
            <person name="Lindquist E."/>
            <person name="Pereda V."/>
            <person name="Salamov A."/>
            <person name="Shapiro H.J."/>
            <person name="Wuyts J."/>
            <person name="Blaudez D."/>
            <person name="Buee M."/>
            <person name="Brokstein P."/>
            <person name="Canbaeck B."/>
            <person name="Cohen D."/>
            <person name="Courty P.E."/>
            <person name="Coutinho P.M."/>
            <person name="Delaruelle C."/>
            <person name="Detter J.C."/>
            <person name="Deveau A."/>
            <person name="DiFazio S."/>
            <person name="Duplessis S."/>
            <person name="Fraissinet-Tachet L."/>
            <person name="Lucic E."/>
            <person name="Frey-Klett P."/>
            <person name="Fourrey C."/>
            <person name="Feussner I."/>
            <person name="Gay G."/>
            <person name="Grimwood J."/>
            <person name="Hoegger P.J."/>
            <person name="Jain P."/>
            <person name="Kilaru S."/>
            <person name="Labbe J."/>
            <person name="Lin Y.C."/>
            <person name="Legue V."/>
            <person name="Le Tacon F."/>
            <person name="Marmeisse R."/>
            <person name="Melayah D."/>
            <person name="Montanini B."/>
            <person name="Muratet M."/>
            <person name="Nehls U."/>
            <person name="Niculita-Hirzel H."/>
            <person name="Oudot-Le Secq M.P."/>
            <person name="Peter M."/>
            <person name="Quesneville H."/>
            <person name="Rajashekar B."/>
            <person name="Reich M."/>
            <person name="Rouhier N."/>
            <person name="Schmutz J."/>
            <person name="Yin T."/>
            <person name="Chalot M."/>
            <person name="Henrissat B."/>
            <person name="Kuees U."/>
            <person name="Lucas S."/>
            <person name="Van de Peer Y."/>
            <person name="Podila G.K."/>
            <person name="Polle A."/>
            <person name="Pukkila P.J."/>
            <person name="Richardson P.M."/>
            <person name="Rouze P."/>
            <person name="Sanders I.R."/>
            <person name="Stajich J.E."/>
            <person name="Tunlid A."/>
            <person name="Tuskan G."/>
            <person name="Grigoriev I.V."/>
        </authorList>
    </citation>
    <scope>NUCLEOTIDE SEQUENCE [LARGE SCALE GENOMIC DNA]</scope>
    <source>
        <strain evidence="3">S238N-H82 / ATCC MYA-4686</strain>
    </source>
</reference>
<dbReference type="Proteomes" id="UP000001194">
    <property type="component" value="Unassembled WGS sequence"/>
</dbReference>
<keyword evidence="3" id="KW-1185">Reference proteome</keyword>
<sequence>MAFTLVQTQPSLLPPPPTSPPTTTNVPAPHKHAPATHPRHITTVTCGHHRPQTLSTANNNHVNNNAAMPHQQANEPRRGRGDENGLRGMTTMTTPTDHDTPHDVNGWPRQHTPTPTTTRTRQWTPTPTDHHHVNG</sequence>
<evidence type="ECO:0000256" key="1">
    <source>
        <dbReference type="SAM" id="MobiDB-lite"/>
    </source>
</evidence>
<feature type="compositionally biased region" description="Basic and acidic residues" evidence="1">
    <location>
        <begin position="75"/>
        <end position="85"/>
    </location>
</feature>
<feature type="compositionally biased region" description="Low complexity" evidence="1">
    <location>
        <begin position="57"/>
        <end position="67"/>
    </location>
</feature>
<name>B0DNI8_LACBS</name>
<feature type="region of interest" description="Disordered" evidence="1">
    <location>
        <begin position="1"/>
        <end position="36"/>
    </location>
</feature>
<dbReference type="KEGG" id="lbc:LACBIDRAFT_331119"/>
<protein>
    <submittedName>
        <fullName evidence="2">Predicted protein</fullName>
    </submittedName>
</protein>
<accession>B0DNI8</accession>
<dbReference type="AlphaFoldDB" id="B0DNI8"/>